<dbReference type="CDD" id="cd23296">
    <property type="entry name" value="beta-trefoil_IL1B"/>
    <property type="match status" value="1"/>
</dbReference>
<keyword evidence="11 12" id="KW-0497">Mitogen</keyword>
<comment type="subcellular location">
    <subcellularLocation>
        <location evidence="2">Cytoplasm</location>
        <location evidence="2">Cytosol</location>
    </subcellularLocation>
    <subcellularLocation>
        <location evidence="1">Lysosome</location>
    </subcellularLocation>
    <subcellularLocation>
        <location evidence="3">Secreted</location>
        <location evidence="3">Extracellular exosome</location>
    </subcellularLocation>
</comment>
<dbReference type="PANTHER" id="PTHR10078">
    <property type="entry name" value="INTERLEUKIN-1 FAMILY MEMBER"/>
    <property type="match status" value="1"/>
</dbReference>
<dbReference type="InterPro" id="IPR008996">
    <property type="entry name" value="IL1/FGF"/>
</dbReference>
<dbReference type="Proteomes" id="UP000515159">
    <property type="component" value="Chromosome 6"/>
</dbReference>
<dbReference type="GO" id="GO:0051781">
    <property type="term" value="P:positive regulation of cell division"/>
    <property type="evidence" value="ECO:0007669"/>
    <property type="project" value="UniProtKB-KW"/>
</dbReference>
<name>A0A6P8RKU8_GEOSA</name>
<dbReference type="GO" id="GO:0005829">
    <property type="term" value="C:cytosol"/>
    <property type="evidence" value="ECO:0007669"/>
    <property type="project" value="UniProtKB-SubCell"/>
</dbReference>
<keyword evidence="5" id="KW-0963">Cytoplasm</keyword>
<dbReference type="Pfam" id="PF00340">
    <property type="entry name" value="IL1"/>
    <property type="match status" value="1"/>
</dbReference>
<organism evidence="14 15">
    <name type="scientific">Geotrypetes seraphini</name>
    <name type="common">Gaboon caecilian</name>
    <name type="synonym">Caecilia seraphini</name>
    <dbReference type="NCBI Taxonomy" id="260995"/>
    <lineage>
        <taxon>Eukaryota</taxon>
        <taxon>Metazoa</taxon>
        <taxon>Chordata</taxon>
        <taxon>Craniata</taxon>
        <taxon>Vertebrata</taxon>
        <taxon>Euteleostomi</taxon>
        <taxon>Amphibia</taxon>
        <taxon>Gymnophiona</taxon>
        <taxon>Geotrypetes</taxon>
    </lineage>
</organism>
<evidence type="ECO:0000256" key="3">
    <source>
        <dbReference type="ARBA" id="ARBA00004550"/>
    </source>
</evidence>
<dbReference type="AlphaFoldDB" id="A0A6P8RKU8"/>
<keyword evidence="8 12" id="KW-0666">Pyrogen</keyword>
<dbReference type="GO" id="GO:0005125">
    <property type="term" value="F:cytokine activity"/>
    <property type="evidence" value="ECO:0007669"/>
    <property type="project" value="UniProtKB-UniRule"/>
</dbReference>
<evidence type="ECO:0000256" key="11">
    <source>
        <dbReference type="ARBA" id="ARBA00023246"/>
    </source>
</evidence>
<evidence type="ECO:0000313" key="15">
    <source>
        <dbReference type="RefSeq" id="XP_033805911.1"/>
    </source>
</evidence>
<dbReference type="GO" id="GO:0005764">
    <property type="term" value="C:lysosome"/>
    <property type="evidence" value="ECO:0007669"/>
    <property type="project" value="UniProtKB-SubCell"/>
</dbReference>
<dbReference type="OrthoDB" id="9449069at2759"/>
<evidence type="ECO:0000256" key="1">
    <source>
        <dbReference type="ARBA" id="ARBA00004371"/>
    </source>
</evidence>
<dbReference type="GO" id="GO:0005149">
    <property type="term" value="F:interleukin-1 receptor binding"/>
    <property type="evidence" value="ECO:0007669"/>
    <property type="project" value="UniProtKB-UniRule"/>
</dbReference>
<dbReference type="RefSeq" id="XP_033805911.1">
    <property type="nucleotide sequence ID" value="XM_033950020.1"/>
</dbReference>
<dbReference type="PANTHER" id="PTHR10078:SF30">
    <property type="entry name" value="INTERLEUKIN-1 BETA"/>
    <property type="match status" value="1"/>
</dbReference>
<gene>
    <name evidence="15" type="primary">LOC117362929</name>
</gene>
<keyword evidence="14" id="KW-1185">Reference proteome</keyword>
<dbReference type="FunCoup" id="A0A6P8RKU8">
    <property type="interactions" value="801"/>
</dbReference>
<evidence type="ECO:0000256" key="5">
    <source>
        <dbReference type="ARBA" id="ARBA00022490"/>
    </source>
</evidence>
<dbReference type="Gene3D" id="2.80.10.50">
    <property type="match status" value="1"/>
</dbReference>
<evidence type="ECO:0000256" key="9">
    <source>
        <dbReference type="ARBA" id="ARBA00023198"/>
    </source>
</evidence>
<dbReference type="GO" id="GO:0019221">
    <property type="term" value="P:cytokine-mediated signaling pathway"/>
    <property type="evidence" value="ECO:0007669"/>
    <property type="project" value="TreeGrafter"/>
</dbReference>
<feature type="domain" description="Interleukin-1 propeptide" evidence="13">
    <location>
        <begin position="121"/>
        <end position="222"/>
    </location>
</feature>
<evidence type="ECO:0000256" key="10">
    <source>
        <dbReference type="ARBA" id="ARBA00023228"/>
    </source>
</evidence>
<protein>
    <recommendedName>
        <fullName evidence="12">Interleukin-1</fullName>
    </recommendedName>
</protein>
<dbReference type="GO" id="GO:0071222">
    <property type="term" value="P:cellular response to lipopolysaccharide"/>
    <property type="evidence" value="ECO:0007669"/>
    <property type="project" value="TreeGrafter"/>
</dbReference>
<dbReference type="GO" id="GO:0001660">
    <property type="term" value="P:fever generation"/>
    <property type="evidence" value="ECO:0007669"/>
    <property type="project" value="UniProtKB-UniRule"/>
</dbReference>
<comment type="subunit">
    <text evidence="12">Monomer.</text>
</comment>
<evidence type="ECO:0000256" key="7">
    <source>
        <dbReference type="ARBA" id="ARBA00022525"/>
    </source>
</evidence>
<comment type="similarity">
    <text evidence="4 12">Belongs to the IL-1 family.</text>
</comment>
<keyword evidence="6 12" id="KW-0202">Cytokine</keyword>
<evidence type="ECO:0000256" key="2">
    <source>
        <dbReference type="ARBA" id="ARBA00004514"/>
    </source>
</evidence>
<dbReference type="PRINTS" id="PR00264">
    <property type="entry name" value="INTERLEUKIN1"/>
</dbReference>
<dbReference type="GO" id="GO:0006955">
    <property type="term" value="P:immune response"/>
    <property type="evidence" value="ECO:0007669"/>
    <property type="project" value="InterPro"/>
</dbReference>
<dbReference type="PROSITE" id="PS00253">
    <property type="entry name" value="INTERLEUKIN_1"/>
    <property type="match status" value="1"/>
</dbReference>
<dbReference type="KEGG" id="gsh:117362929"/>
<dbReference type="GO" id="GO:0010628">
    <property type="term" value="P:positive regulation of gene expression"/>
    <property type="evidence" value="ECO:0007669"/>
    <property type="project" value="TreeGrafter"/>
</dbReference>
<dbReference type="Pfam" id="PF02394">
    <property type="entry name" value="IL1_propep"/>
    <property type="match status" value="1"/>
</dbReference>
<dbReference type="InterPro" id="IPR020877">
    <property type="entry name" value="IL-1_CS"/>
</dbReference>
<keyword evidence="7 12" id="KW-0964">Secreted</keyword>
<evidence type="ECO:0000259" key="13">
    <source>
        <dbReference type="Pfam" id="PF02394"/>
    </source>
</evidence>
<evidence type="ECO:0000313" key="14">
    <source>
        <dbReference type="Proteomes" id="UP000515159"/>
    </source>
</evidence>
<evidence type="ECO:0000256" key="12">
    <source>
        <dbReference type="RuleBase" id="RU003753"/>
    </source>
</evidence>
<dbReference type="PRINTS" id="PR01359">
    <property type="entry name" value="INTRLEUKIN1B"/>
</dbReference>
<reference evidence="15" key="1">
    <citation type="submission" date="2025-08" db="UniProtKB">
        <authorList>
            <consortium name="RefSeq"/>
        </authorList>
    </citation>
    <scope>IDENTIFICATION</scope>
</reference>
<dbReference type="InParanoid" id="A0A6P8RKU8"/>
<dbReference type="InterPro" id="IPR003502">
    <property type="entry name" value="IL-1_propep"/>
</dbReference>
<dbReference type="PRINTS" id="PR01357">
    <property type="entry name" value="INTRLEUKN1AB"/>
</dbReference>
<evidence type="ECO:0000256" key="6">
    <source>
        <dbReference type="ARBA" id="ARBA00022514"/>
    </source>
</evidence>
<keyword evidence="9 12" id="KW-0395">Inflammatory response</keyword>
<keyword evidence="10" id="KW-0458">Lysosome</keyword>
<dbReference type="InterPro" id="IPR000975">
    <property type="entry name" value="IL-1_fam"/>
</dbReference>
<sequence length="401" mass="45114">MTLSQQRLMTTFSVQSQDTEDLRWSPCSSKYSQNASFQREVTYPIPPCMALRLNFAQDRIHIKDMMAGGYQQQSQQSQSSQGQASSENYCTIQDDQHYCMTLSSGQLFMSPCNGKGPAMVVPEKNEILYCYSDMDELFYEEDCPYFKSSLHDPDCSMNCSVCQLGIQLNITNQKTPSMTFKKVVMIVVAVEKMKNTIRPSASLFMDEDLQDILNNIIVEEAIRFENFNTTYAADSGYAYFSSSSHKIFDTSNKSFVLHEFHGSAQLVASHLQGSNSKNAVKLNMALYSSQPSISSSRGIPVALGIVGKNLYLSSVMAGGRAELQLEKVNDIIKEIRNDSLLRFLFFMSNHGSSALTTFTFESVNCPNWYISTSKRSNEPVKMAKYEEQSAIIELILMPDEQ</sequence>
<proteinExistence type="inferred from homology"/>
<dbReference type="GO" id="GO:0005615">
    <property type="term" value="C:extracellular space"/>
    <property type="evidence" value="ECO:0007669"/>
    <property type="project" value="UniProtKB-KW"/>
</dbReference>
<evidence type="ECO:0000256" key="4">
    <source>
        <dbReference type="ARBA" id="ARBA00010448"/>
    </source>
</evidence>
<dbReference type="SMART" id="SM00125">
    <property type="entry name" value="IL1"/>
    <property type="match status" value="1"/>
</dbReference>
<dbReference type="SUPFAM" id="SSF50353">
    <property type="entry name" value="Cytokine"/>
    <property type="match status" value="1"/>
</dbReference>
<dbReference type="GeneID" id="117362929"/>
<accession>A0A6P8RKU8</accession>
<evidence type="ECO:0000256" key="8">
    <source>
        <dbReference type="ARBA" id="ARBA00022620"/>
    </source>
</evidence>